<dbReference type="OrthoDB" id="9775140at2"/>
<gene>
    <name evidence="3" type="ordered locus">CHY_1312</name>
</gene>
<dbReference type="InterPro" id="IPR051457">
    <property type="entry name" value="2-oxoacid:Fd_oxidoreductase"/>
</dbReference>
<dbReference type="Proteomes" id="UP000002706">
    <property type="component" value="Chromosome"/>
</dbReference>
<evidence type="ECO:0000313" key="4">
    <source>
        <dbReference type="Proteomes" id="UP000002706"/>
    </source>
</evidence>
<evidence type="ECO:0000259" key="2">
    <source>
        <dbReference type="Pfam" id="PF02775"/>
    </source>
</evidence>
<dbReference type="InterPro" id="IPR029061">
    <property type="entry name" value="THDP-binding"/>
</dbReference>
<dbReference type="CDD" id="cd03375">
    <property type="entry name" value="TPP_OGFOR"/>
    <property type="match status" value="1"/>
</dbReference>
<dbReference type="HOGENOM" id="CLU_048564_2_1_9"/>
<dbReference type="PANTHER" id="PTHR48084">
    <property type="entry name" value="2-OXOGLUTARATE OXIDOREDUCTASE SUBUNIT KORB-RELATED"/>
    <property type="match status" value="1"/>
</dbReference>
<protein>
    <submittedName>
        <fullName evidence="3">Putative keto/oxoacid ferredoxin oxidoreductase, beta subunit</fullName>
    </submittedName>
</protein>
<dbReference type="GO" id="GO:0045333">
    <property type="term" value="P:cellular respiration"/>
    <property type="evidence" value="ECO:0007669"/>
    <property type="project" value="UniProtKB-ARBA"/>
</dbReference>
<evidence type="ECO:0000313" key="3">
    <source>
        <dbReference type="EMBL" id="ABB14499.1"/>
    </source>
</evidence>
<name>Q3ACI8_CARHZ</name>
<evidence type="ECO:0000256" key="1">
    <source>
        <dbReference type="ARBA" id="ARBA00023002"/>
    </source>
</evidence>
<reference evidence="3 4" key="1">
    <citation type="journal article" date="2005" name="PLoS Genet.">
        <title>Life in hot carbon monoxide: the complete genome sequence of Carboxydothermus hydrogenoformans Z-2901.</title>
        <authorList>
            <person name="Wu M."/>
            <person name="Ren Q."/>
            <person name="Durkin A.S."/>
            <person name="Daugherty S.C."/>
            <person name="Brinkac L.M."/>
            <person name="Dodson R.J."/>
            <person name="Madupu R."/>
            <person name="Sullivan S.A."/>
            <person name="Kolonay J.F."/>
            <person name="Haft D.H."/>
            <person name="Nelson W.C."/>
            <person name="Tallon L.J."/>
            <person name="Jones K.M."/>
            <person name="Ulrich L.E."/>
            <person name="Gonzalez J.M."/>
            <person name="Zhulin I.B."/>
            <person name="Robb F.T."/>
            <person name="Eisen J.A."/>
        </authorList>
    </citation>
    <scope>NUCLEOTIDE SEQUENCE [LARGE SCALE GENOMIC DNA]</scope>
    <source>
        <strain evidence="4">ATCC BAA-161 / DSM 6008 / Z-2901</strain>
    </source>
</reference>
<dbReference type="GO" id="GO:0030976">
    <property type="term" value="F:thiamine pyrophosphate binding"/>
    <property type="evidence" value="ECO:0007669"/>
    <property type="project" value="InterPro"/>
</dbReference>
<proteinExistence type="predicted"/>
<dbReference type="Pfam" id="PF02775">
    <property type="entry name" value="TPP_enzyme_C"/>
    <property type="match status" value="1"/>
</dbReference>
<dbReference type="AlphaFoldDB" id="Q3ACI8"/>
<dbReference type="InterPro" id="IPR011766">
    <property type="entry name" value="TPP_enzyme_TPP-bd"/>
</dbReference>
<dbReference type="STRING" id="246194.CHY_1312"/>
<dbReference type="EMBL" id="CP000141">
    <property type="protein sequence ID" value="ABB14499.1"/>
    <property type="molecule type" value="Genomic_DNA"/>
</dbReference>
<dbReference type="RefSeq" id="WP_011344222.1">
    <property type="nucleotide sequence ID" value="NC_007503.1"/>
</dbReference>
<sequence>MKTKEYIRPKSLKPTQTHYCPGCTHGIIHRILAEVLDEMNLREKAVAVIGVGCSCFAERYFNFDCIDVAHGRAPAVATGVKRANPNLVTITYQGDGDMTAIGSAEALHAAIRGEKITSIMINNAIYGMTGGQMSPTTLIGQKTSTSPYGKKAEEAGYPVRFVETLALQEGVAYAARTAVNNIGNILKTKAAIKKALQAQIDGKGYSIVEILSTCPTNWGVSPKEALKWIEEKMIPVFPLGEFKEI</sequence>
<dbReference type="InParanoid" id="Q3ACI8"/>
<dbReference type="Gene3D" id="3.40.50.970">
    <property type="match status" value="1"/>
</dbReference>
<dbReference type="KEGG" id="chy:CHY_1312"/>
<keyword evidence="1" id="KW-0560">Oxidoreductase</keyword>
<accession>Q3ACI8</accession>
<organism evidence="3 4">
    <name type="scientific">Carboxydothermus hydrogenoformans (strain ATCC BAA-161 / DSM 6008 / Z-2901)</name>
    <dbReference type="NCBI Taxonomy" id="246194"/>
    <lineage>
        <taxon>Bacteria</taxon>
        <taxon>Bacillati</taxon>
        <taxon>Bacillota</taxon>
        <taxon>Clostridia</taxon>
        <taxon>Thermoanaerobacterales</taxon>
        <taxon>Thermoanaerobacteraceae</taxon>
        <taxon>Carboxydothermus</taxon>
    </lineage>
</organism>
<dbReference type="GO" id="GO:0016625">
    <property type="term" value="F:oxidoreductase activity, acting on the aldehyde or oxo group of donors, iron-sulfur protein as acceptor"/>
    <property type="evidence" value="ECO:0007669"/>
    <property type="project" value="UniProtKB-ARBA"/>
</dbReference>
<feature type="domain" description="Thiamine pyrophosphate enzyme TPP-binding" evidence="2">
    <location>
        <begin position="51"/>
        <end position="210"/>
    </location>
</feature>
<dbReference type="PANTHER" id="PTHR48084:SF3">
    <property type="entry name" value="SUBUNIT OF PYRUVATE:FLAVODOXIN OXIDOREDUCTASE"/>
    <property type="match status" value="1"/>
</dbReference>
<dbReference type="eggNOG" id="COG1013">
    <property type="taxonomic scope" value="Bacteria"/>
</dbReference>
<keyword evidence="4" id="KW-1185">Reference proteome</keyword>
<dbReference type="SUPFAM" id="SSF52518">
    <property type="entry name" value="Thiamin diphosphate-binding fold (THDP-binding)"/>
    <property type="match status" value="1"/>
</dbReference>